<dbReference type="GO" id="GO:0003677">
    <property type="term" value="F:DNA binding"/>
    <property type="evidence" value="ECO:0007669"/>
    <property type="project" value="UniProtKB-UniRule"/>
</dbReference>
<evidence type="ECO:0000256" key="5">
    <source>
        <dbReference type="ARBA" id="ARBA00022695"/>
    </source>
</evidence>
<evidence type="ECO:0000256" key="2">
    <source>
        <dbReference type="ARBA" id="ARBA00010752"/>
    </source>
</evidence>
<name>A0A2W5DAM2_9CORY</name>
<dbReference type="InterPro" id="IPR022634">
    <property type="entry name" value="DNA_polIII_beta_N"/>
</dbReference>
<evidence type="ECO:0000256" key="4">
    <source>
        <dbReference type="ARBA" id="ARBA00022679"/>
    </source>
</evidence>
<dbReference type="GO" id="GO:0008408">
    <property type="term" value="F:3'-5' exonuclease activity"/>
    <property type="evidence" value="ECO:0007669"/>
    <property type="project" value="InterPro"/>
</dbReference>
<comment type="subunit">
    <text evidence="9">Forms a ring-shaped head-to-tail homodimer around DNA.</text>
</comment>
<dbReference type="InterPro" id="IPR001001">
    <property type="entry name" value="DNA_polIII_beta"/>
</dbReference>
<dbReference type="GO" id="GO:0003887">
    <property type="term" value="F:DNA-directed DNA polymerase activity"/>
    <property type="evidence" value="ECO:0007669"/>
    <property type="project" value="UniProtKB-UniRule"/>
</dbReference>
<evidence type="ECO:0000259" key="11">
    <source>
        <dbReference type="Pfam" id="PF02767"/>
    </source>
</evidence>
<evidence type="ECO:0000256" key="9">
    <source>
        <dbReference type="PIRNR" id="PIRNR000804"/>
    </source>
</evidence>
<keyword evidence="4 9" id="KW-0808">Transferase</keyword>
<evidence type="ECO:0000256" key="1">
    <source>
        <dbReference type="ARBA" id="ARBA00004496"/>
    </source>
</evidence>
<dbReference type="PIRSF" id="PIRSF000804">
    <property type="entry name" value="DNA_pol_III_b"/>
    <property type="match status" value="1"/>
</dbReference>
<keyword evidence="8" id="KW-0238">DNA-binding</keyword>
<dbReference type="GO" id="GO:0006271">
    <property type="term" value="P:DNA strand elongation involved in DNA replication"/>
    <property type="evidence" value="ECO:0007669"/>
    <property type="project" value="TreeGrafter"/>
</dbReference>
<protein>
    <recommendedName>
        <fullName evidence="9">Beta sliding clamp</fullName>
    </recommendedName>
</protein>
<comment type="similarity">
    <text evidence="2 9">Belongs to the beta sliding clamp family.</text>
</comment>
<evidence type="ECO:0000256" key="8">
    <source>
        <dbReference type="ARBA" id="ARBA00023125"/>
    </source>
</evidence>
<feature type="domain" description="DNA polymerase III beta sliding clamp C-terminal" evidence="12">
    <location>
        <begin position="259"/>
        <end position="364"/>
    </location>
</feature>
<proteinExistence type="inferred from homology"/>
<dbReference type="InterPro" id="IPR022635">
    <property type="entry name" value="DNA_polIII_beta_C"/>
</dbReference>
<comment type="function">
    <text evidence="9">Confers DNA tethering and processivity to DNA polymerases and other proteins. Acts as a clamp, forming a ring around DNA (a reaction catalyzed by the clamp-loading complex) which diffuses in an ATP-independent manner freely and bidirectionally along dsDNA. Initially characterized for its ability to contact the catalytic subunit of DNA polymerase III (Pol III), a complex, multichain enzyme responsible for most of the replicative synthesis in bacteria; Pol III exhibits 3'-5' exonuclease proofreading activity. The beta chain is required for initiation of replication as well as for processivity of DNA replication.</text>
</comment>
<organism evidence="13 14">
    <name type="scientific">Corynebacterium urealyticum</name>
    <dbReference type="NCBI Taxonomy" id="43771"/>
    <lineage>
        <taxon>Bacteria</taxon>
        <taxon>Bacillati</taxon>
        <taxon>Actinomycetota</taxon>
        <taxon>Actinomycetes</taxon>
        <taxon>Mycobacteriales</taxon>
        <taxon>Corynebacteriaceae</taxon>
        <taxon>Corynebacterium</taxon>
    </lineage>
</organism>
<dbReference type="EMBL" id="QFNY01000018">
    <property type="protein sequence ID" value="PZP03129.1"/>
    <property type="molecule type" value="Genomic_DNA"/>
</dbReference>
<evidence type="ECO:0000259" key="10">
    <source>
        <dbReference type="Pfam" id="PF00712"/>
    </source>
</evidence>
<dbReference type="Gene3D" id="3.10.150.10">
    <property type="entry name" value="DNA Polymerase III, subunit A, domain 2"/>
    <property type="match status" value="3"/>
</dbReference>
<dbReference type="SUPFAM" id="SSF55979">
    <property type="entry name" value="DNA clamp"/>
    <property type="match status" value="3"/>
</dbReference>
<gene>
    <name evidence="13" type="ORF">DI609_01450</name>
</gene>
<dbReference type="InterPro" id="IPR022637">
    <property type="entry name" value="DNA_polIII_beta_cen"/>
</dbReference>
<dbReference type="SMART" id="SM00480">
    <property type="entry name" value="POL3Bc"/>
    <property type="match status" value="1"/>
</dbReference>
<evidence type="ECO:0000313" key="14">
    <source>
        <dbReference type="Proteomes" id="UP000249451"/>
    </source>
</evidence>
<dbReference type="Pfam" id="PF02767">
    <property type="entry name" value="DNA_pol3_beta_2"/>
    <property type="match status" value="1"/>
</dbReference>
<evidence type="ECO:0000256" key="3">
    <source>
        <dbReference type="ARBA" id="ARBA00022490"/>
    </source>
</evidence>
<keyword evidence="5 9" id="KW-0548">Nucleotidyltransferase</keyword>
<sequence length="394" mass="42459">MEQENVSFSVAKDDFASALAWVARALPTKPTQPILRGVMILADDDGLELSGFDREVSTRVRVNANVDEPGRILVAGKLASDIVGALPGKEITMEYSGSTVLVRSSSSRFELPAMTIEDYPVLPDMPAVTGTIDPNLFTEAISQVAIAAGKDDTLPMLTGIRMEIEGENVVLAATDRFRLAVRSFQWNPASADAKAELLIPARTLADTARTLDHSLNDPIEIAIGSGEDIGADGLLGIVTDARRTTTRLLDADFPKFRPLLPARHNAMASVEIAPLLDAIRRVSLVAERNSQIRMNFEDSTLTLSAGGSDVGQAEEVLNCAYHGEPLTIAFNPAYLKDGLSAIHTERVVFGFTQPSRPAILIPAPAELPEAEEDGTFPDPETNFKYLLMPVRLPG</sequence>
<evidence type="ECO:0000313" key="13">
    <source>
        <dbReference type="EMBL" id="PZP03129.1"/>
    </source>
</evidence>
<evidence type="ECO:0000256" key="7">
    <source>
        <dbReference type="ARBA" id="ARBA00022932"/>
    </source>
</evidence>
<feature type="domain" description="DNA polymerase III beta sliding clamp central" evidence="11">
    <location>
        <begin position="132"/>
        <end position="255"/>
    </location>
</feature>
<dbReference type="InterPro" id="IPR046938">
    <property type="entry name" value="DNA_clamp_sf"/>
</dbReference>
<comment type="subcellular location">
    <subcellularLocation>
        <location evidence="1 9">Cytoplasm</location>
    </subcellularLocation>
</comment>
<dbReference type="GO" id="GO:0009360">
    <property type="term" value="C:DNA polymerase III complex"/>
    <property type="evidence" value="ECO:0007669"/>
    <property type="project" value="InterPro"/>
</dbReference>
<dbReference type="CDD" id="cd00140">
    <property type="entry name" value="beta_clamp"/>
    <property type="match status" value="1"/>
</dbReference>
<dbReference type="FunFam" id="3.10.150.10:FF:000005">
    <property type="entry name" value="Beta sliding clamp"/>
    <property type="match status" value="1"/>
</dbReference>
<dbReference type="Proteomes" id="UP000249451">
    <property type="component" value="Unassembled WGS sequence"/>
</dbReference>
<keyword evidence="3 9" id="KW-0963">Cytoplasm</keyword>
<comment type="caution">
    <text evidence="13">The sequence shown here is derived from an EMBL/GenBank/DDBJ whole genome shotgun (WGS) entry which is preliminary data.</text>
</comment>
<reference evidence="13 14" key="1">
    <citation type="submission" date="2017-11" db="EMBL/GenBank/DDBJ databases">
        <title>Infants hospitalized years apart are colonized by the same room-sourced microbial strains.</title>
        <authorList>
            <person name="Brooks B."/>
            <person name="Olm M.R."/>
            <person name="Firek B.A."/>
            <person name="Baker R."/>
            <person name="Thomas B.C."/>
            <person name="Morowitz M.J."/>
            <person name="Banfield J.F."/>
        </authorList>
    </citation>
    <scope>NUCLEOTIDE SEQUENCE [LARGE SCALE GENOMIC DNA]</scope>
    <source>
        <strain evidence="13">S2_012_000_R3_87</strain>
    </source>
</reference>
<evidence type="ECO:0000256" key="6">
    <source>
        <dbReference type="ARBA" id="ARBA00022705"/>
    </source>
</evidence>
<dbReference type="Pfam" id="PF02768">
    <property type="entry name" value="DNA_pol3_beta_3"/>
    <property type="match status" value="1"/>
</dbReference>
<dbReference type="GO" id="GO:0005737">
    <property type="term" value="C:cytoplasm"/>
    <property type="evidence" value="ECO:0007669"/>
    <property type="project" value="UniProtKB-SubCell"/>
</dbReference>
<evidence type="ECO:0000259" key="12">
    <source>
        <dbReference type="Pfam" id="PF02768"/>
    </source>
</evidence>
<dbReference type="PANTHER" id="PTHR30478:SF0">
    <property type="entry name" value="BETA SLIDING CLAMP"/>
    <property type="match status" value="1"/>
</dbReference>
<keyword evidence="7 9" id="KW-0239">DNA-directed DNA polymerase</keyword>
<feature type="domain" description="DNA polymerase III beta sliding clamp N-terminal" evidence="10">
    <location>
        <begin position="7"/>
        <end position="123"/>
    </location>
</feature>
<dbReference type="AlphaFoldDB" id="A0A2W5DAM2"/>
<dbReference type="NCBIfam" id="TIGR00663">
    <property type="entry name" value="dnan"/>
    <property type="match status" value="1"/>
</dbReference>
<dbReference type="PANTHER" id="PTHR30478">
    <property type="entry name" value="DNA POLYMERASE III SUBUNIT BETA"/>
    <property type="match status" value="1"/>
</dbReference>
<dbReference type="Pfam" id="PF00712">
    <property type="entry name" value="DNA_pol3_beta"/>
    <property type="match status" value="1"/>
</dbReference>
<accession>A0A2W5DAM2</accession>
<keyword evidence="6 9" id="KW-0235">DNA replication</keyword>